<dbReference type="InterPro" id="IPR036890">
    <property type="entry name" value="HATPase_C_sf"/>
</dbReference>
<dbReference type="RefSeq" id="WP_175269310.1">
    <property type="nucleotide sequence ID" value="NZ_JABFCR010000015.1"/>
</dbReference>
<dbReference type="SMART" id="SM00387">
    <property type="entry name" value="HATPase_c"/>
    <property type="match status" value="1"/>
</dbReference>
<organism evidence="5 6">
    <name type="scientific">Mucilaginibacter humi</name>
    <dbReference type="NCBI Taxonomy" id="2732510"/>
    <lineage>
        <taxon>Bacteria</taxon>
        <taxon>Pseudomonadati</taxon>
        <taxon>Bacteroidota</taxon>
        <taxon>Sphingobacteriia</taxon>
        <taxon>Sphingobacteriales</taxon>
        <taxon>Sphingobacteriaceae</taxon>
        <taxon>Mucilaginibacter</taxon>
    </lineage>
</organism>
<dbReference type="PROSITE" id="PS50109">
    <property type="entry name" value="HIS_KIN"/>
    <property type="match status" value="1"/>
</dbReference>
<evidence type="ECO:0000313" key="5">
    <source>
        <dbReference type="EMBL" id="NNU33620.1"/>
    </source>
</evidence>
<dbReference type="InterPro" id="IPR005467">
    <property type="entry name" value="His_kinase_dom"/>
</dbReference>
<evidence type="ECO:0000259" key="4">
    <source>
        <dbReference type="PROSITE" id="PS50109"/>
    </source>
</evidence>
<dbReference type="EMBL" id="JABFCR010000015">
    <property type="protein sequence ID" value="NNU33620.1"/>
    <property type="molecule type" value="Genomic_DNA"/>
</dbReference>
<dbReference type="PANTHER" id="PTHR43547">
    <property type="entry name" value="TWO-COMPONENT HISTIDINE KINASE"/>
    <property type="match status" value="1"/>
</dbReference>
<dbReference type="InterPro" id="IPR004358">
    <property type="entry name" value="Sig_transdc_His_kin-like_C"/>
</dbReference>
<evidence type="ECO:0000313" key="6">
    <source>
        <dbReference type="Proteomes" id="UP000566071"/>
    </source>
</evidence>
<protein>
    <recommendedName>
        <fullName evidence="2">histidine kinase</fullName>
        <ecNumber evidence="2">2.7.13.3</ecNumber>
    </recommendedName>
</protein>
<accession>A0ABX1W3Q9</accession>
<sequence>MIDILNRELLHMEDKLKQKNITTKINVAINAVAHADPNSVRIVVHNFLTNAIKFSNRNGLIEISAWLEDDESVSFCLKDNGVGMRPEYLSTLFKSQVTSATGTENESGTGMGLLFCKDLIEKQKGKIWAKSALGRGTELCFMLPAGH</sequence>
<proteinExistence type="predicted"/>
<evidence type="ECO:0000256" key="3">
    <source>
        <dbReference type="ARBA" id="ARBA00022553"/>
    </source>
</evidence>
<comment type="catalytic activity">
    <reaction evidence="1">
        <text>ATP + protein L-histidine = ADP + protein N-phospho-L-histidine.</text>
        <dbReference type="EC" id="2.7.13.3"/>
    </reaction>
</comment>
<keyword evidence="3" id="KW-0597">Phosphoprotein</keyword>
<reference evidence="5 6" key="1">
    <citation type="submission" date="2020-05" db="EMBL/GenBank/DDBJ databases">
        <authorList>
            <person name="Khan S.A."/>
            <person name="Jeon C.O."/>
            <person name="Chun B.H."/>
        </authorList>
    </citation>
    <scope>NUCLEOTIDE SEQUENCE [LARGE SCALE GENOMIC DNA]</scope>
    <source>
        <strain evidence="5 6">S1162</strain>
    </source>
</reference>
<evidence type="ECO:0000256" key="1">
    <source>
        <dbReference type="ARBA" id="ARBA00000085"/>
    </source>
</evidence>
<dbReference type="Pfam" id="PF02518">
    <property type="entry name" value="HATPase_c"/>
    <property type="match status" value="1"/>
</dbReference>
<dbReference type="Proteomes" id="UP000566071">
    <property type="component" value="Unassembled WGS sequence"/>
</dbReference>
<evidence type="ECO:0000256" key="2">
    <source>
        <dbReference type="ARBA" id="ARBA00012438"/>
    </source>
</evidence>
<comment type="caution">
    <text evidence="5">The sequence shown here is derived from an EMBL/GenBank/DDBJ whole genome shotgun (WGS) entry which is preliminary data.</text>
</comment>
<dbReference type="PANTHER" id="PTHR43547:SF2">
    <property type="entry name" value="HYBRID SIGNAL TRANSDUCTION HISTIDINE KINASE C"/>
    <property type="match status" value="1"/>
</dbReference>
<dbReference type="Gene3D" id="3.30.565.10">
    <property type="entry name" value="Histidine kinase-like ATPase, C-terminal domain"/>
    <property type="match status" value="1"/>
</dbReference>
<gene>
    <name evidence="5" type="ORF">HK413_04680</name>
</gene>
<dbReference type="EC" id="2.7.13.3" evidence="2"/>
<keyword evidence="5" id="KW-0067">ATP-binding</keyword>
<keyword evidence="5" id="KW-0547">Nucleotide-binding</keyword>
<dbReference type="SUPFAM" id="SSF55874">
    <property type="entry name" value="ATPase domain of HSP90 chaperone/DNA topoisomerase II/histidine kinase"/>
    <property type="match status" value="1"/>
</dbReference>
<dbReference type="GO" id="GO:0005524">
    <property type="term" value="F:ATP binding"/>
    <property type="evidence" value="ECO:0007669"/>
    <property type="project" value="UniProtKB-KW"/>
</dbReference>
<feature type="domain" description="Histidine kinase" evidence="4">
    <location>
        <begin position="1"/>
        <end position="147"/>
    </location>
</feature>
<dbReference type="InterPro" id="IPR003594">
    <property type="entry name" value="HATPase_dom"/>
</dbReference>
<dbReference type="PRINTS" id="PR00344">
    <property type="entry name" value="BCTRLSENSOR"/>
</dbReference>
<name>A0ABX1W3Q9_9SPHI</name>
<keyword evidence="6" id="KW-1185">Reference proteome</keyword>